<gene>
    <name evidence="2" type="ORF">SFRA_005680</name>
</gene>
<sequence>MPPANTPTLRQRRLGAELRKLRERAGLSSTAAAAVHGMNQARVSSIEAGRYAVSAERVRTLARNYTCGDERLVEALAGMTGGRTRGWWDEYRDILPSGLQDLAELEHHATALRVASVVHIPGLLQTHEHARAVFREVVPPLLPYEVEHRVSYRIKRQVALHGERPTSMTAILHEAALRMGFGGSATAKAQLQHLIDMSEQPNLTLAVVPFGKGAFPGSGQPIVYASGQLAQLDTVQLDTEHGVEFLDAEAQLAKYRSVLDRMEACALPPDESRELVHRIKQEA</sequence>
<dbReference type="SUPFAM" id="SSF47413">
    <property type="entry name" value="lambda repressor-like DNA-binding domains"/>
    <property type="match status" value="1"/>
</dbReference>
<feature type="domain" description="HTH cro/C1-type" evidence="1">
    <location>
        <begin position="18"/>
        <end position="73"/>
    </location>
</feature>
<organism evidence="2 3">
    <name type="scientific">Streptomyces xinghaiensis</name>
    <dbReference type="NCBI Taxonomy" id="1038928"/>
    <lineage>
        <taxon>Bacteria</taxon>
        <taxon>Bacillati</taxon>
        <taxon>Actinomycetota</taxon>
        <taxon>Actinomycetes</taxon>
        <taxon>Kitasatosporales</taxon>
        <taxon>Streptomycetaceae</taxon>
        <taxon>Streptomyces</taxon>
    </lineage>
</organism>
<dbReference type="Pfam" id="PF19054">
    <property type="entry name" value="DUF5753"/>
    <property type="match status" value="1"/>
</dbReference>
<dbReference type="InterPro" id="IPR001387">
    <property type="entry name" value="Cro/C1-type_HTH"/>
</dbReference>
<dbReference type="PROSITE" id="PS50943">
    <property type="entry name" value="HTH_CROC1"/>
    <property type="match status" value="1"/>
</dbReference>
<evidence type="ECO:0000259" key="1">
    <source>
        <dbReference type="PROSITE" id="PS50943"/>
    </source>
</evidence>
<dbReference type="InterPro" id="IPR043917">
    <property type="entry name" value="DUF5753"/>
</dbReference>
<dbReference type="SMART" id="SM00530">
    <property type="entry name" value="HTH_XRE"/>
    <property type="match status" value="1"/>
</dbReference>
<dbReference type="GO" id="GO:0003677">
    <property type="term" value="F:DNA binding"/>
    <property type="evidence" value="ECO:0007669"/>
    <property type="project" value="InterPro"/>
</dbReference>
<reference evidence="2 3" key="1">
    <citation type="journal article" date="2014" name="Genome Announc.">
        <title>Draft Genome Sequence of Streptomyces fradiae ATCC 19609, a Strain Highly Sensitive to Antibiotics.</title>
        <authorList>
            <person name="Bekker O.B."/>
            <person name="Klimina K.M."/>
            <person name="Vatlin A.A."/>
            <person name="Zakharevich N.V."/>
            <person name="Kasianov A.S."/>
            <person name="Danilenko V.N."/>
        </authorList>
    </citation>
    <scope>NUCLEOTIDE SEQUENCE [LARGE SCALE GENOMIC DNA]</scope>
    <source>
        <strain evidence="2 3">ATCC 19609</strain>
    </source>
</reference>
<dbReference type="AlphaFoldDB" id="A0A420V7U2"/>
<dbReference type="CDD" id="cd00093">
    <property type="entry name" value="HTH_XRE"/>
    <property type="match status" value="1"/>
</dbReference>
<dbReference type="RefSeq" id="WP_043461678.1">
    <property type="nucleotide sequence ID" value="NZ_CP134822.1"/>
</dbReference>
<dbReference type="Proteomes" id="UP000028058">
    <property type="component" value="Unassembled WGS sequence"/>
</dbReference>
<dbReference type="Gene3D" id="1.10.260.40">
    <property type="entry name" value="lambda repressor-like DNA-binding domains"/>
    <property type="match status" value="1"/>
</dbReference>
<protein>
    <submittedName>
        <fullName evidence="2">XRE family transcriptional regulator</fullName>
    </submittedName>
</protein>
<proteinExistence type="predicted"/>
<evidence type="ECO:0000313" key="3">
    <source>
        <dbReference type="Proteomes" id="UP000028058"/>
    </source>
</evidence>
<dbReference type="InterPro" id="IPR010982">
    <property type="entry name" value="Lambda_DNA-bd_dom_sf"/>
</dbReference>
<dbReference type="EMBL" id="JNAD02000002">
    <property type="protein sequence ID" value="RKM98020.1"/>
    <property type="molecule type" value="Genomic_DNA"/>
</dbReference>
<name>A0A420V7U2_9ACTN</name>
<accession>A0A420V7U2</accession>
<evidence type="ECO:0000313" key="2">
    <source>
        <dbReference type="EMBL" id="RKM98020.1"/>
    </source>
</evidence>
<comment type="caution">
    <text evidence="2">The sequence shown here is derived from an EMBL/GenBank/DDBJ whole genome shotgun (WGS) entry which is preliminary data.</text>
</comment>
<dbReference type="OrthoDB" id="3462393at2"/>
<keyword evidence="3" id="KW-1185">Reference proteome</keyword>
<dbReference type="Pfam" id="PF13560">
    <property type="entry name" value="HTH_31"/>
    <property type="match status" value="1"/>
</dbReference>